<protein>
    <submittedName>
        <fullName evidence="9">Glutamate-ammonia-ligase adenylyltransferase</fullName>
        <ecNumber evidence="9">2.7.7.42</ecNumber>
    </submittedName>
</protein>
<evidence type="ECO:0000256" key="1">
    <source>
        <dbReference type="ARBA" id="ARBA00022679"/>
    </source>
</evidence>
<gene>
    <name evidence="9" type="primary">glnE</name>
    <name evidence="9" type="ORF">JAN5088_02755</name>
</gene>
<keyword evidence="3" id="KW-0547">Nucleotide-binding</keyword>
<keyword evidence="4" id="KW-0067">ATP-binding</keyword>
<dbReference type="GO" id="GO:0005524">
    <property type="term" value="F:ATP binding"/>
    <property type="evidence" value="ECO:0007669"/>
    <property type="project" value="UniProtKB-KW"/>
</dbReference>
<reference evidence="9 10" key="1">
    <citation type="submission" date="2015-07" db="EMBL/GenBank/DDBJ databases">
        <authorList>
            <person name="Noorani M."/>
        </authorList>
    </citation>
    <scope>NUCLEOTIDE SEQUENCE [LARGE SCALE GENOMIC DNA]</scope>
    <source>
        <strain evidence="9 10">CECT 5088</strain>
    </source>
</reference>
<feature type="domain" description="Glutamate-ammonia ligase adenylyltransferase repeated" evidence="7">
    <location>
        <begin position="36"/>
        <end position="260"/>
    </location>
</feature>
<dbReference type="SUPFAM" id="SSF81593">
    <property type="entry name" value="Nucleotidyltransferase substrate binding subunit/domain"/>
    <property type="match status" value="2"/>
</dbReference>
<evidence type="ECO:0000256" key="6">
    <source>
        <dbReference type="ARBA" id="ARBA00023268"/>
    </source>
</evidence>
<organism evidence="9 10">
    <name type="scientific">Jannaschia rubra</name>
    <dbReference type="NCBI Taxonomy" id="282197"/>
    <lineage>
        <taxon>Bacteria</taxon>
        <taxon>Pseudomonadati</taxon>
        <taxon>Pseudomonadota</taxon>
        <taxon>Alphaproteobacteria</taxon>
        <taxon>Rhodobacterales</taxon>
        <taxon>Roseobacteraceae</taxon>
        <taxon>Jannaschia</taxon>
    </lineage>
</organism>
<keyword evidence="9" id="KW-0436">Ligase</keyword>
<dbReference type="STRING" id="282197.SAMN04488517_103383"/>
<evidence type="ECO:0000259" key="8">
    <source>
        <dbReference type="Pfam" id="PF08335"/>
    </source>
</evidence>
<dbReference type="InterPro" id="IPR043519">
    <property type="entry name" value="NT_sf"/>
</dbReference>
<dbReference type="SUPFAM" id="SSF81301">
    <property type="entry name" value="Nucleotidyltransferase"/>
    <property type="match status" value="2"/>
</dbReference>
<dbReference type="EMBL" id="CXPG01000021">
    <property type="protein sequence ID" value="CTQ33966.1"/>
    <property type="molecule type" value="Genomic_DNA"/>
</dbReference>
<keyword evidence="2 9" id="KW-0548">Nucleotidyltransferase</keyword>
<evidence type="ECO:0000259" key="7">
    <source>
        <dbReference type="Pfam" id="PF03710"/>
    </source>
</evidence>
<proteinExistence type="predicted"/>
<name>A0A0M6XS28_9RHOB</name>
<dbReference type="InterPro" id="IPR023057">
    <property type="entry name" value="GlnE"/>
</dbReference>
<dbReference type="CDD" id="cd05401">
    <property type="entry name" value="NT_GlnE_GlnD_like"/>
    <property type="match status" value="2"/>
</dbReference>
<keyword evidence="10" id="KW-1185">Reference proteome</keyword>
<dbReference type="GO" id="GO:0005829">
    <property type="term" value="C:cytosol"/>
    <property type="evidence" value="ECO:0007669"/>
    <property type="project" value="TreeGrafter"/>
</dbReference>
<dbReference type="RefSeq" id="WP_055683381.1">
    <property type="nucleotide sequence ID" value="NZ_CXPG01000021.1"/>
</dbReference>
<dbReference type="GO" id="GO:0000820">
    <property type="term" value="P:regulation of glutamine family amino acid metabolic process"/>
    <property type="evidence" value="ECO:0007669"/>
    <property type="project" value="TreeGrafter"/>
</dbReference>
<dbReference type="Pfam" id="PF03710">
    <property type="entry name" value="GlnE"/>
    <property type="match status" value="2"/>
</dbReference>
<accession>A0A0M6XS28</accession>
<dbReference type="Gene3D" id="1.20.120.330">
    <property type="entry name" value="Nucleotidyltransferases domain 2"/>
    <property type="match status" value="2"/>
</dbReference>
<dbReference type="GO" id="GO:0016874">
    <property type="term" value="F:ligase activity"/>
    <property type="evidence" value="ECO:0007669"/>
    <property type="project" value="UniProtKB-KW"/>
</dbReference>
<dbReference type="PANTHER" id="PTHR30621">
    <property type="entry name" value="GLUTAMINE SYNTHETASE ADENYLYLTRANSFERASE"/>
    <property type="match status" value="1"/>
</dbReference>
<dbReference type="GO" id="GO:0008882">
    <property type="term" value="F:[glutamate-ammonia-ligase] adenylyltransferase activity"/>
    <property type="evidence" value="ECO:0007669"/>
    <property type="project" value="UniProtKB-EC"/>
</dbReference>
<evidence type="ECO:0000313" key="10">
    <source>
        <dbReference type="Proteomes" id="UP000048908"/>
    </source>
</evidence>
<sequence length="915" mass="98061">MFRNLITRHPVPFDAEAGARAAADVPVDAGDLVAGAAGCSPYLATLIARERDWLADLWDNDPEAALDDILTMLAQAEGDVSVALRVAKRRVALLVGLAELGGVWPVMRATAALTRFADAALGKALSVSLTKAAKGPVTGDGGLVAIAMGKMGAGELNYSSDIDLVLLFDEGRYDPGDYAEARAILLRVARRAMALLSDITAEGYVFRTDLRLRPDPASTPIVLSMEAAERYYEAMGRTWERAAWIKARAAAGAIAAGEGFLDRMTPFVWRRHLDFAVVEEAHDMRRRIRDHKGLAGEWQVPGHDVKLGQGGIREIEFLTQTQQIIAGGRDPSLRVRGTLEGLDRLVDAGWVAPGDRDVLTAQYRHLRAVEHRVQMVQDAQTHRIPKDAEGLRRMACFMGTDDTDAFVADLRDRMRAVEAITDPSFAIPDRHEGPTAIEGAEAITDRWTTYPALRSGRARTIFARLRPGLLAALSAAARPEEALAAFDGFLRGLPSGVQLFSLFEANPRLIALLADICATAPDLARHLSQHAEVLDAVIDGSFLAPLPEEWEAPALDPAEFEESMTVLRRWHREEHFRIGVHLLRRLVDPGTAGTAYAALAQAVLSASWDVALAETARRYGRVPGLRLAALGMGSLGVGRLTARSDLDLVILHDGAEADALSDGWRQLGPGQWAARFTQVLITVLTAPMGEGRLYEVDMRLRPSGKQGPVATPLSGFVSYQATEAWMWEHMALTRARAIAGDDELRAAAEDARRAAIRESRFSHDEVVSGLAGMRARLADAGRTGAGLSVKSGPGRMQDIELAAQAHALIAGAAERGVAEQLSVDGWLDAAARADLVAAHRLLSRVQQVLRLLTGDDPPGDLGAGGDAFLAKAVGMDDAAAVSAACDVVAAQAAEHVDAALARAGVMAEPLGEAGE</sequence>
<keyword evidence="5" id="KW-0460">Magnesium</keyword>
<dbReference type="Proteomes" id="UP000048908">
    <property type="component" value="Unassembled WGS sequence"/>
</dbReference>
<dbReference type="EC" id="2.7.7.42" evidence="9"/>
<dbReference type="InterPro" id="IPR013546">
    <property type="entry name" value="PII_UdlTrfase/GS_AdlTrfase"/>
</dbReference>
<dbReference type="OrthoDB" id="9759366at2"/>
<feature type="domain" description="Glutamate-ammonia ligase adenylyltransferase repeated" evidence="7">
    <location>
        <begin position="512"/>
        <end position="749"/>
    </location>
</feature>
<evidence type="ECO:0000256" key="3">
    <source>
        <dbReference type="ARBA" id="ARBA00022741"/>
    </source>
</evidence>
<dbReference type="PANTHER" id="PTHR30621:SF0">
    <property type="entry name" value="BIFUNCTIONAL GLUTAMINE SYNTHETASE ADENYLYLTRANSFERASE_ADENYLYL-REMOVING ENZYME"/>
    <property type="match status" value="1"/>
</dbReference>
<dbReference type="InterPro" id="IPR005190">
    <property type="entry name" value="GlnE_rpt_dom"/>
</dbReference>
<evidence type="ECO:0000313" key="9">
    <source>
        <dbReference type="EMBL" id="CTQ33966.1"/>
    </source>
</evidence>
<dbReference type="Pfam" id="PF08335">
    <property type="entry name" value="GlnD_UR_UTase"/>
    <property type="match status" value="2"/>
</dbReference>
<feature type="domain" description="PII-uridylyltransferase/Glutamine-synthetase adenylyltransferase" evidence="8">
    <location>
        <begin position="283"/>
        <end position="422"/>
    </location>
</feature>
<evidence type="ECO:0000256" key="5">
    <source>
        <dbReference type="ARBA" id="ARBA00022842"/>
    </source>
</evidence>
<evidence type="ECO:0000256" key="2">
    <source>
        <dbReference type="ARBA" id="ARBA00022695"/>
    </source>
</evidence>
<dbReference type="Gene3D" id="3.30.460.10">
    <property type="entry name" value="Beta Polymerase, domain 2"/>
    <property type="match status" value="2"/>
</dbReference>
<evidence type="ECO:0000256" key="4">
    <source>
        <dbReference type="ARBA" id="ARBA00022840"/>
    </source>
</evidence>
<feature type="domain" description="PII-uridylyltransferase/Glutamine-synthetase adenylyltransferase" evidence="8">
    <location>
        <begin position="785"/>
        <end position="884"/>
    </location>
</feature>
<keyword evidence="6" id="KW-0511">Multifunctional enzyme</keyword>
<keyword evidence="1 9" id="KW-0808">Transferase</keyword>
<dbReference type="AlphaFoldDB" id="A0A0M6XS28"/>